<accession>A0A7W2AQY3</accession>
<proteinExistence type="predicted"/>
<dbReference type="RefSeq" id="WP_181739059.1">
    <property type="nucleotide sequence ID" value="NZ_JACEOL010000022.1"/>
</dbReference>
<evidence type="ECO:0000313" key="2">
    <source>
        <dbReference type="Proteomes" id="UP000538292"/>
    </source>
</evidence>
<protein>
    <submittedName>
        <fullName evidence="1">Uncharacterized protein</fullName>
    </submittedName>
</protein>
<evidence type="ECO:0000313" key="1">
    <source>
        <dbReference type="EMBL" id="MBA4601988.1"/>
    </source>
</evidence>
<reference evidence="1 2" key="1">
    <citation type="submission" date="2020-07" db="EMBL/GenBank/DDBJ databases">
        <title>Thermoactinomyces phylogeny.</title>
        <authorList>
            <person name="Dunlap C."/>
        </authorList>
    </citation>
    <scope>NUCLEOTIDE SEQUENCE [LARGE SCALE GENOMIC DNA]</scope>
    <source>
        <strain evidence="1 2">AMNI-1</strain>
    </source>
</reference>
<dbReference type="AlphaFoldDB" id="A0A7W2AQY3"/>
<keyword evidence="2" id="KW-1185">Reference proteome</keyword>
<organism evidence="1 2">
    <name type="scientific">Thermoactinomyces mirandus</name>
    <dbReference type="NCBI Taxonomy" id="2756294"/>
    <lineage>
        <taxon>Bacteria</taxon>
        <taxon>Bacillati</taxon>
        <taxon>Bacillota</taxon>
        <taxon>Bacilli</taxon>
        <taxon>Bacillales</taxon>
        <taxon>Thermoactinomycetaceae</taxon>
        <taxon>Thermoactinomyces</taxon>
    </lineage>
</organism>
<dbReference type="Proteomes" id="UP000538292">
    <property type="component" value="Unassembled WGS sequence"/>
</dbReference>
<name>A0A7W2AQY3_9BACL</name>
<sequence length="81" mass="9348">MGKKPIVDPLEHYKRNVGPIENKELDECEIDIENIGWTLGNDCPYRCKHCYSMSARKKGMDFNPGIVDRVIDQVHKSRCVL</sequence>
<gene>
    <name evidence="1" type="ORF">H2C83_06575</name>
</gene>
<comment type="caution">
    <text evidence="1">The sequence shown here is derived from an EMBL/GenBank/DDBJ whole genome shotgun (WGS) entry which is preliminary data.</text>
</comment>
<dbReference type="EMBL" id="JACEOL010000022">
    <property type="protein sequence ID" value="MBA4601988.1"/>
    <property type="molecule type" value="Genomic_DNA"/>
</dbReference>